<dbReference type="EMBL" id="KP719113">
    <property type="protein sequence ID" value="AKC00616.1"/>
    <property type="molecule type" value="mRNA"/>
</dbReference>
<reference evidence="1" key="1">
    <citation type="journal article" date="2015" name="Mol. Biochem. Parasitol.">
        <title>Identification of novel splice variants of the voltage- and Ca-dependent K-channel SLO-1 of Trichuris muris.</title>
        <authorList>
            <person name="Yilmaz E."/>
            <person name="Kulke D."/>
            <person name="von Samson-Himmelstjerna G."/>
            <person name="Krucken J."/>
        </authorList>
    </citation>
    <scope>NUCLEOTIDE SEQUENCE</scope>
</reference>
<organism evidence="1">
    <name type="scientific">Trichuris muris</name>
    <name type="common">Mouse whipworm</name>
    <dbReference type="NCBI Taxonomy" id="70415"/>
    <lineage>
        <taxon>Eukaryota</taxon>
        <taxon>Metazoa</taxon>
        <taxon>Ecdysozoa</taxon>
        <taxon>Nematoda</taxon>
        <taxon>Enoplea</taxon>
        <taxon>Dorylaimia</taxon>
        <taxon>Trichinellida</taxon>
        <taxon>Trichuridae</taxon>
        <taxon>Trichuris</taxon>
    </lineage>
</organism>
<name>A0A0E3X824_TRIMR</name>
<dbReference type="AlphaFoldDB" id="A0A0E3X824"/>
<protein>
    <submittedName>
        <fullName evidence="1">Slo-1</fullName>
    </submittedName>
</protein>
<sequence>MSEFHKGSSGIGFYPPTCNQTAYQYRFD</sequence>
<accession>A0A0E3X824</accession>
<evidence type="ECO:0000313" key="1">
    <source>
        <dbReference type="EMBL" id="AKC00616.1"/>
    </source>
</evidence>
<proteinExistence type="evidence at transcript level"/>